<protein>
    <submittedName>
        <fullName evidence="1">Uncharacterized protein</fullName>
    </submittedName>
</protein>
<dbReference type="PANTHER" id="PTHR34706">
    <property type="entry name" value="SLR1338 PROTEIN"/>
    <property type="match status" value="1"/>
</dbReference>
<dbReference type="PANTHER" id="PTHR34706:SF1">
    <property type="entry name" value="VWFA DOMAIN-CONTAINING PROTEIN"/>
    <property type="match status" value="1"/>
</dbReference>
<keyword evidence="2" id="KW-1185">Reference proteome</keyword>
<sequence length="81" mass="9142">MPLGDRLDALLREYLDEIKSAKAHSPEKLRKIKHANFIVIMDGVPTDEPKEAIVDASRRLRDGKFPLVQVGIQFVQIGQSM</sequence>
<reference evidence="1 2" key="1">
    <citation type="submission" date="2014-04" db="EMBL/GenBank/DDBJ databases">
        <title>Evolutionary Origins and Diversification of the Mycorrhizal Mutualists.</title>
        <authorList>
            <consortium name="DOE Joint Genome Institute"/>
            <consortium name="Mycorrhizal Genomics Consortium"/>
            <person name="Kohler A."/>
            <person name="Kuo A."/>
            <person name="Nagy L.G."/>
            <person name="Floudas D."/>
            <person name="Copeland A."/>
            <person name="Barry K.W."/>
            <person name="Cichocki N."/>
            <person name="Veneault-Fourrey C."/>
            <person name="LaButti K."/>
            <person name="Lindquist E.A."/>
            <person name="Lipzen A."/>
            <person name="Lundell T."/>
            <person name="Morin E."/>
            <person name="Murat C."/>
            <person name="Riley R."/>
            <person name="Ohm R."/>
            <person name="Sun H."/>
            <person name="Tunlid A."/>
            <person name="Henrissat B."/>
            <person name="Grigoriev I.V."/>
            <person name="Hibbett D.S."/>
            <person name="Martin F."/>
        </authorList>
    </citation>
    <scope>NUCLEOTIDE SEQUENCE [LARGE SCALE GENOMIC DNA]</scope>
    <source>
        <strain evidence="1 2">FD-317 M1</strain>
    </source>
</reference>
<organism evidence="1 2">
    <name type="scientific">Collybiopsis luxurians FD-317 M1</name>
    <dbReference type="NCBI Taxonomy" id="944289"/>
    <lineage>
        <taxon>Eukaryota</taxon>
        <taxon>Fungi</taxon>
        <taxon>Dikarya</taxon>
        <taxon>Basidiomycota</taxon>
        <taxon>Agaricomycotina</taxon>
        <taxon>Agaricomycetes</taxon>
        <taxon>Agaricomycetidae</taxon>
        <taxon>Agaricales</taxon>
        <taxon>Marasmiineae</taxon>
        <taxon>Omphalotaceae</taxon>
        <taxon>Collybiopsis</taxon>
        <taxon>Collybiopsis luxurians</taxon>
    </lineage>
</organism>
<evidence type="ECO:0000313" key="1">
    <source>
        <dbReference type="EMBL" id="KIK51436.1"/>
    </source>
</evidence>
<dbReference type="OrthoDB" id="2142040at2759"/>
<accession>A0A0D0BAV2</accession>
<dbReference type="EMBL" id="KN834863">
    <property type="protein sequence ID" value="KIK51436.1"/>
    <property type="molecule type" value="Genomic_DNA"/>
</dbReference>
<name>A0A0D0BAV2_9AGAR</name>
<evidence type="ECO:0000313" key="2">
    <source>
        <dbReference type="Proteomes" id="UP000053593"/>
    </source>
</evidence>
<gene>
    <name evidence="1" type="ORF">GYMLUDRAFT_394385</name>
</gene>
<proteinExistence type="predicted"/>
<dbReference type="Proteomes" id="UP000053593">
    <property type="component" value="Unassembled WGS sequence"/>
</dbReference>
<dbReference type="AlphaFoldDB" id="A0A0D0BAV2"/>
<dbReference type="HOGENOM" id="CLU_2574112_0_0_1"/>